<proteinExistence type="inferred from homology"/>
<dbReference type="PRINTS" id="PR00463">
    <property type="entry name" value="EP450I"/>
</dbReference>
<keyword evidence="10" id="KW-1185">Reference proteome</keyword>
<dbReference type="Gene3D" id="3.40.50.720">
    <property type="entry name" value="NAD(P)-binding Rossmann-like Domain"/>
    <property type="match status" value="1"/>
</dbReference>
<name>A0A3E2H7S1_SCYLI</name>
<comment type="caution">
    <text evidence="9">The sequence shown here is derived from an EMBL/GenBank/DDBJ whole genome shotgun (WGS) entry which is preliminary data.</text>
</comment>
<keyword evidence="5 7" id="KW-0408">Iron</keyword>
<evidence type="ECO:0000313" key="9">
    <source>
        <dbReference type="EMBL" id="RFU29321.1"/>
    </source>
</evidence>
<sequence length="765" mass="85288">MISSVIFPIILFAVVGIWRLLHVGRRDPRLPPGPPTVPILGNAAQIPLTGLGKKFEQWAREYGPIYSLKVFNSTMIVIADRKAVHELLNKKGSIYSDRPHLAVPLFMSRGCHMTFEQATTSWREKRSVITRNLNPKNLDEKHFRVQESESILFMHNVVEYPDQIFDYARLYASSVVAIIVWGFRAKDFDSFFYKDFYDFVDQWLGAIEPGANPPVEQAPWLWYFPGKWKKRAYHVRGLMDSTWSKARKMVDDRRTAGDVRDAIIDMKLDEYGKGGWPMSQYSFNNLFGELLEAGADTTANMLLTIILAVTKFPEVQAKARKELDAVCGVERTPLFSDFERLPYINCIIKEALRWRPTSDLGIPHRLSKDDWYEGMFFPKDSVIWLAAWAIHQNDELYPDHDYFNPDRFINHSKLANDYAVGPNWQERDKSLHHYGYGAGRRMCPGIHLAERKMSVKDKVAIVTGGGLGLGRLYALELAKRGAKVVVNDYGGTLEGQAGGIARAQSVVDEIRTAGGIAVADWHDVSIEEHAKSIIETAVKEFGTVDILINNAGITGKMSSHDNVDGAAFMRVLEIAVLGTTLVTSAAYSIMAKQGYGRIINVSSNAMYGFGAGGDCAYGASKGATFVITRELGRWSEREGIKINCIMPSAASRMGDLSEGTKKVTRTYFPPEGVVPFVIALASEECPVSGEVFTASANRAARETLATFPGKISDSPEGFLGDWNKVMGKDDEPYLASSTLDQVKYIIREAYGKEMEDIPEFGIAGK</sequence>
<evidence type="ECO:0000256" key="7">
    <source>
        <dbReference type="PIRSR" id="PIRSR602401-1"/>
    </source>
</evidence>
<dbReference type="SUPFAM" id="SSF51735">
    <property type="entry name" value="NAD(P)-binding Rossmann-fold domains"/>
    <property type="match status" value="1"/>
</dbReference>
<organism evidence="9 10">
    <name type="scientific">Scytalidium lignicola</name>
    <name type="common">Hyphomycete</name>
    <dbReference type="NCBI Taxonomy" id="5539"/>
    <lineage>
        <taxon>Eukaryota</taxon>
        <taxon>Fungi</taxon>
        <taxon>Dikarya</taxon>
        <taxon>Ascomycota</taxon>
        <taxon>Pezizomycotina</taxon>
        <taxon>Leotiomycetes</taxon>
        <taxon>Leotiomycetes incertae sedis</taxon>
        <taxon>Scytalidium</taxon>
    </lineage>
</organism>
<evidence type="ECO:0000256" key="8">
    <source>
        <dbReference type="SAM" id="Phobius"/>
    </source>
</evidence>
<dbReference type="InterPro" id="IPR050364">
    <property type="entry name" value="Cytochrome_P450_fung"/>
</dbReference>
<evidence type="ECO:0000256" key="1">
    <source>
        <dbReference type="ARBA" id="ARBA00010617"/>
    </source>
</evidence>
<evidence type="ECO:0000313" key="10">
    <source>
        <dbReference type="Proteomes" id="UP000258309"/>
    </source>
</evidence>
<comment type="cofactor">
    <cofactor evidence="7">
        <name>heme</name>
        <dbReference type="ChEBI" id="CHEBI:30413"/>
    </cofactor>
</comment>
<dbReference type="Pfam" id="PF00067">
    <property type="entry name" value="p450"/>
    <property type="match status" value="1"/>
</dbReference>
<dbReference type="InterPro" id="IPR002347">
    <property type="entry name" value="SDR_fam"/>
</dbReference>
<dbReference type="InterPro" id="IPR036291">
    <property type="entry name" value="NAD(P)-bd_dom_sf"/>
</dbReference>
<keyword evidence="3" id="KW-0521">NADP</keyword>
<dbReference type="SUPFAM" id="SSF48264">
    <property type="entry name" value="Cytochrome P450"/>
    <property type="match status" value="1"/>
</dbReference>
<feature type="transmembrane region" description="Helical" evidence="8">
    <location>
        <begin position="6"/>
        <end position="21"/>
    </location>
</feature>
<comment type="similarity">
    <text evidence="1">Belongs to the cytochrome P450 family.</text>
</comment>
<evidence type="ECO:0000256" key="6">
    <source>
        <dbReference type="ARBA" id="ARBA00023033"/>
    </source>
</evidence>
<dbReference type="PROSITE" id="PS00061">
    <property type="entry name" value="ADH_SHORT"/>
    <property type="match status" value="1"/>
</dbReference>
<feature type="non-terminal residue" evidence="9">
    <location>
        <position position="765"/>
    </location>
</feature>
<dbReference type="OMA" id="IKINCIM"/>
<evidence type="ECO:0008006" key="11">
    <source>
        <dbReference type="Google" id="ProtNLM"/>
    </source>
</evidence>
<dbReference type="CDD" id="cd11065">
    <property type="entry name" value="CYP64-like"/>
    <property type="match status" value="1"/>
</dbReference>
<dbReference type="InterPro" id="IPR001128">
    <property type="entry name" value="Cyt_P450"/>
</dbReference>
<gene>
    <name evidence="9" type="ORF">B7463_g7001</name>
</gene>
<keyword evidence="2 7" id="KW-0479">Metal-binding</keyword>
<dbReference type="InterPro" id="IPR036396">
    <property type="entry name" value="Cyt_P450_sf"/>
</dbReference>
<dbReference type="GO" id="GO:0004497">
    <property type="term" value="F:monooxygenase activity"/>
    <property type="evidence" value="ECO:0007669"/>
    <property type="project" value="UniProtKB-KW"/>
</dbReference>
<keyword evidence="8" id="KW-1133">Transmembrane helix</keyword>
<dbReference type="GO" id="GO:0016705">
    <property type="term" value="F:oxidoreductase activity, acting on paired donors, with incorporation or reduction of molecular oxygen"/>
    <property type="evidence" value="ECO:0007669"/>
    <property type="project" value="InterPro"/>
</dbReference>
<protein>
    <recommendedName>
        <fullName evidence="11">Cytochrome P450</fullName>
    </recommendedName>
</protein>
<evidence type="ECO:0000256" key="4">
    <source>
        <dbReference type="ARBA" id="ARBA00023002"/>
    </source>
</evidence>
<reference evidence="9 10" key="1">
    <citation type="submission" date="2018-05" db="EMBL/GenBank/DDBJ databases">
        <title>Draft genome sequence of Scytalidium lignicola DSM 105466, a ubiquitous saprotrophic fungus.</title>
        <authorList>
            <person name="Buettner E."/>
            <person name="Gebauer A.M."/>
            <person name="Hofrichter M."/>
            <person name="Liers C."/>
            <person name="Kellner H."/>
        </authorList>
    </citation>
    <scope>NUCLEOTIDE SEQUENCE [LARGE SCALE GENOMIC DNA]</scope>
    <source>
        <strain evidence="9 10">DSM 105466</strain>
    </source>
</reference>
<keyword evidence="6" id="KW-0503">Monooxygenase</keyword>
<keyword evidence="4" id="KW-0560">Oxidoreductase</keyword>
<dbReference type="AlphaFoldDB" id="A0A3E2H7S1"/>
<dbReference type="OrthoDB" id="417891at2759"/>
<dbReference type="GO" id="GO:0005506">
    <property type="term" value="F:iron ion binding"/>
    <property type="evidence" value="ECO:0007669"/>
    <property type="project" value="InterPro"/>
</dbReference>
<dbReference type="PRINTS" id="PR00385">
    <property type="entry name" value="P450"/>
</dbReference>
<evidence type="ECO:0000256" key="2">
    <source>
        <dbReference type="ARBA" id="ARBA00022723"/>
    </source>
</evidence>
<dbReference type="Gene3D" id="1.10.630.10">
    <property type="entry name" value="Cytochrome P450"/>
    <property type="match status" value="1"/>
</dbReference>
<keyword evidence="8" id="KW-0812">Transmembrane</keyword>
<evidence type="ECO:0000256" key="3">
    <source>
        <dbReference type="ARBA" id="ARBA00022857"/>
    </source>
</evidence>
<dbReference type="InterPro" id="IPR002401">
    <property type="entry name" value="Cyt_P450_E_grp-I"/>
</dbReference>
<dbReference type="PANTHER" id="PTHR46300">
    <property type="entry name" value="P450, PUTATIVE (EUROFUNG)-RELATED-RELATED"/>
    <property type="match status" value="1"/>
</dbReference>
<dbReference type="GO" id="GO:0020037">
    <property type="term" value="F:heme binding"/>
    <property type="evidence" value="ECO:0007669"/>
    <property type="project" value="InterPro"/>
</dbReference>
<keyword evidence="7" id="KW-0349">Heme</keyword>
<dbReference type="Proteomes" id="UP000258309">
    <property type="component" value="Unassembled WGS sequence"/>
</dbReference>
<dbReference type="Pfam" id="PF00106">
    <property type="entry name" value="adh_short"/>
    <property type="match status" value="1"/>
</dbReference>
<feature type="non-terminal residue" evidence="9">
    <location>
        <position position="1"/>
    </location>
</feature>
<feature type="binding site" description="axial binding residue" evidence="7">
    <location>
        <position position="443"/>
    </location>
    <ligand>
        <name>heme</name>
        <dbReference type="ChEBI" id="CHEBI:30413"/>
    </ligand>
    <ligandPart>
        <name>Fe</name>
        <dbReference type="ChEBI" id="CHEBI:18248"/>
    </ligandPart>
</feature>
<dbReference type="InterPro" id="IPR020904">
    <property type="entry name" value="Sc_DH/Rdtase_CS"/>
</dbReference>
<accession>A0A3E2H7S1</accession>
<dbReference type="PANTHER" id="PTHR46300:SF2">
    <property type="entry name" value="CYTOCHROME P450 MONOOXYGENASE ALNH-RELATED"/>
    <property type="match status" value="1"/>
</dbReference>
<dbReference type="STRING" id="5539.A0A3E2H7S1"/>
<keyword evidence="8" id="KW-0472">Membrane</keyword>
<dbReference type="EMBL" id="NCSJ02000132">
    <property type="protein sequence ID" value="RFU29321.1"/>
    <property type="molecule type" value="Genomic_DNA"/>
</dbReference>
<evidence type="ECO:0000256" key="5">
    <source>
        <dbReference type="ARBA" id="ARBA00023004"/>
    </source>
</evidence>